<feature type="non-terminal residue" evidence="1">
    <location>
        <position position="1"/>
    </location>
</feature>
<accession>A0A9Q0F805</accession>
<organism evidence="1 2">
    <name type="scientific">Turnera subulata</name>
    <dbReference type="NCBI Taxonomy" id="218843"/>
    <lineage>
        <taxon>Eukaryota</taxon>
        <taxon>Viridiplantae</taxon>
        <taxon>Streptophyta</taxon>
        <taxon>Embryophyta</taxon>
        <taxon>Tracheophyta</taxon>
        <taxon>Spermatophyta</taxon>
        <taxon>Magnoliopsida</taxon>
        <taxon>eudicotyledons</taxon>
        <taxon>Gunneridae</taxon>
        <taxon>Pentapetalae</taxon>
        <taxon>rosids</taxon>
        <taxon>fabids</taxon>
        <taxon>Malpighiales</taxon>
        <taxon>Passifloraceae</taxon>
        <taxon>Turnera</taxon>
    </lineage>
</organism>
<sequence length="98" mass="11302">LLAFSALLSSSKNLLFPLKETFFSDGDIGQSKLSLLQFRRNGNDYISSPGKDQKGDSQNQKLYISLASYLQIMEYIHTSRTWREEALVMLLTEDREHR</sequence>
<gene>
    <name evidence="1" type="ORF">Tsubulata_023950</name>
</gene>
<dbReference type="Proteomes" id="UP001141552">
    <property type="component" value="Unassembled WGS sequence"/>
</dbReference>
<reference evidence="1" key="1">
    <citation type="submission" date="2022-02" db="EMBL/GenBank/DDBJ databases">
        <authorList>
            <person name="Henning P.M."/>
            <person name="McCubbin A.G."/>
            <person name="Shore J.S."/>
        </authorList>
    </citation>
    <scope>NUCLEOTIDE SEQUENCE</scope>
    <source>
        <strain evidence="1">F60SS</strain>
        <tissue evidence="1">Leaves</tissue>
    </source>
</reference>
<evidence type="ECO:0000313" key="1">
    <source>
        <dbReference type="EMBL" id="KAJ4826511.1"/>
    </source>
</evidence>
<keyword evidence="2" id="KW-1185">Reference proteome</keyword>
<comment type="caution">
    <text evidence="1">The sequence shown here is derived from an EMBL/GenBank/DDBJ whole genome shotgun (WGS) entry which is preliminary data.</text>
</comment>
<proteinExistence type="predicted"/>
<protein>
    <submittedName>
        <fullName evidence="1">Uncharacterized protein</fullName>
    </submittedName>
</protein>
<dbReference type="EMBL" id="JAKUCV010006646">
    <property type="protein sequence ID" value="KAJ4826511.1"/>
    <property type="molecule type" value="Genomic_DNA"/>
</dbReference>
<dbReference type="AlphaFoldDB" id="A0A9Q0F805"/>
<evidence type="ECO:0000313" key="2">
    <source>
        <dbReference type="Proteomes" id="UP001141552"/>
    </source>
</evidence>
<reference evidence="1" key="2">
    <citation type="journal article" date="2023" name="Plants (Basel)">
        <title>Annotation of the Turnera subulata (Passifloraceae) Draft Genome Reveals the S-Locus Evolved after the Divergence of Turneroideae from Passifloroideae in a Stepwise Manner.</title>
        <authorList>
            <person name="Henning P.M."/>
            <person name="Roalson E.H."/>
            <person name="Mir W."/>
            <person name="McCubbin A.G."/>
            <person name="Shore J.S."/>
        </authorList>
    </citation>
    <scope>NUCLEOTIDE SEQUENCE</scope>
    <source>
        <strain evidence="1">F60SS</strain>
    </source>
</reference>
<name>A0A9Q0F805_9ROSI</name>